<name>A0A087DS71_BIFAD</name>
<dbReference type="EMBL" id="JGZQ01000003">
    <property type="protein sequence ID" value="KFI98371.1"/>
    <property type="molecule type" value="Genomic_DNA"/>
</dbReference>
<dbReference type="Proteomes" id="UP000029091">
    <property type="component" value="Unassembled WGS sequence"/>
</dbReference>
<sequence length="115" mass="12974">MDSVYFLLALAIILALFWTAKQRRIAAIRHVLNRKRNGGKDKAMEELARQFVGKECIIYTVTSTDSSIQGTVKDVTDGGIVLEKDGNVEAVNLKYVTRIREYPRNAKGKKKTIVF</sequence>
<dbReference type="AlphaFoldDB" id="A0A087DS71"/>
<comment type="caution">
    <text evidence="1">The sequence shown here is derived from an EMBL/GenBank/DDBJ whole genome shotgun (WGS) entry which is preliminary data.</text>
</comment>
<dbReference type="RefSeq" id="WP_033499501.1">
    <property type="nucleotide sequence ID" value="NZ_JDUX01000002.1"/>
</dbReference>
<organism evidence="1 2">
    <name type="scientific">Bifidobacterium adolescentis JCM 15918</name>
    <dbReference type="NCBI Taxonomy" id="1437612"/>
    <lineage>
        <taxon>Bacteria</taxon>
        <taxon>Bacillati</taxon>
        <taxon>Actinomycetota</taxon>
        <taxon>Actinomycetes</taxon>
        <taxon>Bifidobacteriales</taxon>
        <taxon>Bifidobacteriaceae</taxon>
        <taxon>Bifidobacterium</taxon>
    </lineage>
</organism>
<protein>
    <submittedName>
        <fullName evidence="1">Uncharacterized protein</fullName>
    </submittedName>
</protein>
<accession>A0A087DS71</accession>
<reference evidence="1 2" key="1">
    <citation type="submission" date="2014-03" db="EMBL/GenBank/DDBJ databases">
        <title>Genomics of Bifidobacteria.</title>
        <authorList>
            <person name="Ventura M."/>
            <person name="Milani C."/>
            <person name="Lugli G.A."/>
        </authorList>
    </citation>
    <scope>NUCLEOTIDE SEQUENCE [LARGE SCALE GENOMIC DNA]</scope>
    <source>
        <strain evidence="2">JCM 15918</strain>
    </source>
</reference>
<evidence type="ECO:0000313" key="1">
    <source>
        <dbReference type="EMBL" id="KFI98371.1"/>
    </source>
</evidence>
<proteinExistence type="predicted"/>
<evidence type="ECO:0000313" key="2">
    <source>
        <dbReference type="Proteomes" id="UP000029091"/>
    </source>
</evidence>
<gene>
    <name evidence="1" type="ORF">BSTER_0955</name>
</gene>